<dbReference type="InterPro" id="IPR018181">
    <property type="entry name" value="Heat_shock_70_CS"/>
</dbReference>
<keyword evidence="2" id="KW-0547">Nucleotide-binding</keyword>
<evidence type="ECO:0000256" key="1">
    <source>
        <dbReference type="ARBA" id="ARBA00007381"/>
    </source>
</evidence>
<evidence type="ECO:0000313" key="4">
    <source>
        <dbReference type="EMBL" id="MBS0970570.1"/>
    </source>
</evidence>
<dbReference type="RefSeq" id="WP_212589434.1">
    <property type="nucleotide sequence ID" value="NZ_JAERKB010000012.1"/>
</dbReference>
<dbReference type="InterPro" id="IPR043129">
    <property type="entry name" value="ATPase_NBD"/>
</dbReference>
<evidence type="ECO:0000256" key="3">
    <source>
        <dbReference type="ARBA" id="ARBA00022840"/>
    </source>
</evidence>
<dbReference type="Gene3D" id="3.30.420.40">
    <property type="match status" value="2"/>
</dbReference>
<gene>
    <name evidence="4" type="primary">yegD</name>
    <name evidence="4" type="ORF">JK232_16890</name>
</gene>
<dbReference type="NCBIfam" id="NF008673">
    <property type="entry name" value="PRK11678.1"/>
    <property type="match status" value="1"/>
</dbReference>
<dbReference type="PROSITE" id="PS00329">
    <property type="entry name" value="HSP70_2"/>
    <property type="match status" value="1"/>
</dbReference>
<keyword evidence="3" id="KW-0067">ATP-binding</keyword>
<dbReference type="Proteomes" id="UP000680634">
    <property type="component" value="Unassembled WGS sequence"/>
</dbReference>
<dbReference type="Pfam" id="PF00012">
    <property type="entry name" value="HSP70"/>
    <property type="match status" value="2"/>
</dbReference>
<dbReference type="PANTHER" id="PTHR19375">
    <property type="entry name" value="HEAT SHOCK PROTEIN 70KDA"/>
    <property type="match status" value="1"/>
</dbReference>
<sequence>MFIGFDYGTANCSVAVMREGDAVLLPLENETPYLPSMLAAPTREAVSECLHRHWQVPTGSDENQQLLRRAINLNREEDIPVNADSVLFGLAALGHYVEDPEEVYFVKSPKSFLGANGLKPQQIALFEDLVCAMMFHIKRQAENTLQQPITQTVIGRPVNFQGTGGDEANQQAQGILHRAAARAGFRDIEFQFEPVAAGLDFEATLTQEKTVLVVDIGGGTTDCSVLLMGPTWRNQADRQQSLLGHSGCRVGGNDLDIMLAFRQLMPLCGLGSETTKGLGIPALPFWNAVATNDVPAQSDFYSVANGRLLRDLIRDAADPARVQRLLKVYQQRLSYRLVRAAEESKIALSHDAEIRTALDFVEASLSERITQQQLGEAISQPLARIQEQVTVALEGSAVTPDVIYLTGGSARSPLLRAALQAQLPGIPLVGGNDFGSVTAGLARWAEVLYR</sequence>
<evidence type="ECO:0000256" key="2">
    <source>
        <dbReference type="ARBA" id="ARBA00022741"/>
    </source>
</evidence>
<organism evidence="4 5">
    <name type="scientific">Nissabacter archeti</name>
    <dbReference type="NCBI Taxonomy" id="1917880"/>
    <lineage>
        <taxon>Bacteria</taxon>
        <taxon>Pseudomonadati</taxon>
        <taxon>Pseudomonadota</taxon>
        <taxon>Gammaproteobacteria</taxon>
        <taxon>Enterobacterales</taxon>
        <taxon>Yersiniaceae</taxon>
        <taxon>Nissabacter</taxon>
    </lineage>
</organism>
<dbReference type="Gene3D" id="3.90.640.10">
    <property type="entry name" value="Actin, Chain A, domain 4"/>
    <property type="match status" value="1"/>
</dbReference>
<proteinExistence type="inferred from homology"/>
<comment type="caution">
    <text evidence="4">The sequence shown here is derived from an EMBL/GenBank/DDBJ whole genome shotgun (WGS) entry which is preliminary data.</text>
</comment>
<dbReference type="InterPro" id="IPR013126">
    <property type="entry name" value="Hsp_70_fam"/>
</dbReference>
<comment type="similarity">
    <text evidence="1">Belongs to the heat shock protein 70 family.</text>
</comment>
<dbReference type="SUPFAM" id="SSF53067">
    <property type="entry name" value="Actin-like ATPase domain"/>
    <property type="match status" value="2"/>
</dbReference>
<accession>A0ABS5JKT2</accession>
<evidence type="ECO:0000313" key="5">
    <source>
        <dbReference type="Proteomes" id="UP000680634"/>
    </source>
</evidence>
<dbReference type="InterPro" id="IPR042054">
    <property type="entry name" value="YegD-like"/>
</dbReference>
<name>A0ABS5JKT2_9GAMM</name>
<dbReference type="EMBL" id="JAERKB010000012">
    <property type="protein sequence ID" value="MBS0970570.1"/>
    <property type="molecule type" value="Genomic_DNA"/>
</dbReference>
<keyword evidence="5" id="KW-1185">Reference proteome</keyword>
<protein>
    <submittedName>
        <fullName evidence="4">Molecular chaperone</fullName>
    </submittedName>
</protein>
<dbReference type="CDD" id="cd10231">
    <property type="entry name" value="ASKHA_NBD_HSP70_YegD-like"/>
    <property type="match status" value="1"/>
</dbReference>
<reference evidence="5" key="1">
    <citation type="submission" date="2023-07" db="EMBL/GenBank/DDBJ databases">
        <title>Genome-inferred correspondence between phylogeny and metabolic traits in the wild Drosophila gut microbiome.</title>
        <authorList>
            <person name="Bueno E."/>
            <person name="Blow F."/>
            <person name="Douglas A.E."/>
        </authorList>
    </citation>
    <scope>NUCLEOTIDE SEQUENCE [LARGE SCALE GENOMIC DNA]</scope>
    <source>
        <strain evidence="5">JGM97</strain>
    </source>
</reference>